<reference evidence="4 5" key="1">
    <citation type="submission" date="2017-10" db="EMBL/GenBank/DDBJ databases">
        <title>FDA dAtabase for Regulatory Grade micrObial Sequences (FDA-ARGOS): Supporting development and validation of Infectious Disease Dx tests.</title>
        <authorList>
            <person name="Campos J."/>
            <person name="Goldberg B."/>
            <person name="Tallon L.J."/>
            <person name="Sadzewicz L."/>
            <person name="Sengamalay N."/>
            <person name="Ott S."/>
            <person name="Godinez A."/>
            <person name="Nagaraj S."/>
            <person name="Vyas G."/>
            <person name="Aluvathingal J."/>
            <person name="Nadendla S."/>
            <person name="Geyer C."/>
            <person name="Nandy P."/>
            <person name="Hobson J."/>
            <person name="Sichtig H."/>
        </authorList>
    </citation>
    <scope>NUCLEOTIDE SEQUENCE [LARGE SCALE GENOMIC DNA]</scope>
    <source>
        <strain evidence="4 5">FDAARGOS_185</strain>
    </source>
</reference>
<dbReference type="GO" id="GO:0000976">
    <property type="term" value="F:transcription cis-regulatory region binding"/>
    <property type="evidence" value="ECO:0007669"/>
    <property type="project" value="TreeGrafter"/>
</dbReference>
<dbReference type="SUPFAM" id="SSF46689">
    <property type="entry name" value="Homeodomain-like"/>
    <property type="match status" value="1"/>
</dbReference>
<dbReference type="PANTHER" id="PTHR30055:SF234">
    <property type="entry name" value="HTH-TYPE TRANSCRIPTIONAL REGULATOR BETI"/>
    <property type="match status" value="1"/>
</dbReference>
<dbReference type="PROSITE" id="PS50977">
    <property type="entry name" value="HTH_TETR_2"/>
    <property type="match status" value="1"/>
</dbReference>
<dbReference type="PANTHER" id="PTHR30055">
    <property type="entry name" value="HTH-TYPE TRANSCRIPTIONAL REGULATOR RUTR"/>
    <property type="match status" value="1"/>
</dbReference>
<keyword evidence="2" id="KW-0238">DNA-binding</keyword>
<evidence type="ECO:0000256" key="2">
    <source>
        <dbReference type="ARBA" id="ARBA00023125"/>
    </source>
</evidence>
<gene>
    <name evidence="4" type="ORF">AUF17_17320</name>
</gene>
<dbReference type="GO" id="GO:0003700">
    <property type="term" value="F:DNA-binding transcription factor activity"/>
    <property type="evidence" value="ECO:0007669"/>
    <property type="project" value="TreeGrafter"/>
</dbReference>
<name>A0A4P8KCQ4_ENTAV</name>
<sequence length="212" mass="24138">MSSLPTKERIIAEASHLFAKKGYDAVNVEEIAQAVGIKAPSLYKHYKNKKEIFDAVVQAMNTRYETNMAALQMNGHDGETDADVFETMSEEKLVEIGNKLFAFFLHDDYAANFRKLLTIEQFQNSELAAMFTKQYADDPLSYQGMLFSMLTQAGVMQPNDPKIMALQFYAPIHLLLTICDRQPEREPEALIMLEQHIRQFNECYRTGANAHG</sequence>
<dbReference type="Proteomes" id="UP000316316">
    <property type="component" value="Unassembled WGS sequence"/>
</dbReference>
<dbReference type="PRINTS" id="PR00455">
    <property type="entry name" value="HTHTETR"/>
</dbReference>
<organism evidence="4 5">
    <name type="scientific">Enterococcus avium</name>
    <name type="common">Streptococcus avium</name>
    <dbReference type="NCBI Taxonomy" id="33945"/>
    <lineage>
        <taxon>Bacteria</taxon>
        <taxon>Bacillati</taxon>
        <taxon>Bacillota</taxon>
        <taxon>Bacilli</taxon>
        <taxon>Lactobacillales</taxon>
        <taxon>Enterococcaceae</taxon>
        <taxon>Enterococcus</taxon>
    </lineage>
</organism>
<dbReference type="InterPro" id="IPR050109">
    <property type="entry name" value="HTH-type_TetR-like_transc_reg"/>
</dbReference>
<dbReference type="Gene3D" id="1.10.357.10">
    <property type="entry name" value="Tetracycline Repressor, domain 2"/>
    <property type="match status" value="1"/>
</dbReference>
<evidence type="ECO:0000313" key="5">
    <source>
        <dbReference type="Proteomes" id="UP000316316"/>
    </source>
</evidence>
<keyword evidence="1" id="KW-0805">Transcription regulation</keyword>
<evidence type="ECO:0000256" key="3">
    <source>
        <dbReference type="ARBA" id="ARBA00023163"/>
    </source>
</evidence>
<dbReference type="GeneID" id="69570128"/>
<protein>
    <submittedName>
        <fullName evidence="4">TetR/AcrR family transcriptional regulator</fullName>
    </submittedName>
</protein>
<proteinExistence type="predicted"/>
<dbReference type="EMBL" id="PDXQ01000002">
    <property type="protein sequence ID" value="TRZ28476.1"/>
    <property type="molecule type" value="Genomic_DNA"/>
</dbReference>
<dbReference type="InterPro" id="IPR001647">
    <property type="entry name" value="HTH_TetR"/>
</dbReference>
<dbReference type="RefSeq" id="WP_070503294.1">
    <property type="nucleotide sequence ID" value="NZ_CAAKOC010000255.1"/>
</dbReference>
<dbReference type="AlphaFoldDB" id="A0A4P8KCQ4"/>
<dbReference type="Pfam" id="PF00440">
    <property type="entry name" value="TetR_N"/>
    <property type="match status" value="1"/>
</dbReference>
<accession>A0A4P8KCQ4</accession>
<comment type="caution">
    <text evidence="4">The sequence shown here is derived from an EMBL/GenBank/DDBJ whole genome shotgun (WGS) entry which is preliminary data.</text>
</comment>
<evidence type="ECO:0000256" key="1">
    <source>
        <dbReference type="ARBA" id="ARBA00023015"/>
    </source>
</evidence>
<evidence type="ECO:0000313" key="4">
    <source>
        <dbReference type="EMBL" id="TRZ28476.1"/>
    </source>
</evidence>
<dbReference type="InterPro" id="IPR009057">
    <property type="entry name" value="Homeodomain-like_sf"/>
</dbReference>
<keyword evidence="3" id="KW-0804">Transcription</keyword>